<evidence type="ECO:0000313" key="2">
    <source>
        <dbReference type="Proteomes" id="UP000807353"/>
    </source>
</evidence>
<comment type="caution">
    <text evidence="1">The sequence shown here is derived from an EMBL/GenBank/DDBJ whole genome shotgun (WGS) entry which is preliminary data.</text>
</comment>
<evidence type="ECO:0000313" key="1">
    <source>
        <dbReference type="EMBL" id="KAF9459972.1"/>
    </source>
</evidence>
<dbReference type="AlphaFoldDB" id="A0A9P5Y0F7"/>
<dbReference type="Proteomes" id="UP000807353">
    <property type="component" value="Unassembled WGS sequence"/>
</dbReference>
<accession>A0A9P5Y0F7</accession>
<proteinExistence type="predicted"/>
<name>A0A9P5Y0F7_9AGAR</name>
<organism evidence="1 2">
    <name type="scientific">Collybia nuda</name>
    <dbReference type="NCBI Taxonomy" id="64659"/>
    <lineage>
        <taxon>Eukaryota</taxon>
        <taxon>Fungi</taxon>
        <taxon>Dikarya</taxon>
        <taxon>Basidiomycota</taxon>
        <taxon>Agaricomycotina</taxon>
        <taxon>Agaricomycetes</taxon>
        <taxon>Agaricomycetidae</taxon>
        <taxon>Agaricales</taxon>
        <taxon>Tricholomatineae</taxon>
        <taxon>Clitocybaceae</taxon>
        <taxon>Collybia</taxon>
    </lineage>
</organism>
<protein>
    <submittedName>
        <fullName evidence="1">Uncharacterized protein</fullName>
    </submittedName>
</protein>
<gene>
    <name evidence="1" type="ORF">BDZ94DRAFT_1267107</name>
</gene>
<sequence length="88" mass="9734">MGGRDWNGPLERGLRFGIVPSGTSSKRNSLPNCVRASMFDDGALYAVVTFFAPTFSVLSRQRYSTQCHATPHPFPPVHLLGQVFDVEH</sequence>
<dbReference type="EMBL" id="MU150307">
    <property type="protein sequence ID" value="KAF9459972.1"/>
    <property type="molecule type" value="Genomic_DNA"/>
</dbReference>
<reference evidence="1" key="1">
    <citation type="submission" date="2020-11" db="EMBL/GenBank/DDBJ databases">
        <authorList>
            <consortium name="DOE Joint Genome Institute"/>
            <person name="Ahrendt S."/>
            <person name="Riley R."/>
            <person name="Andreopoulos W."/>
            <person name="Labutti K."/>
            <person name="Pangilinan J."/>
            <person name="Ruiz-Duenas F.J."/>
            <person name="Barrasa J.M."/>
            <person name="Sanchez-Garcia M."/>
            <person name="Camarero S."/>
            <person name="Miyauchi S."/>
            <person name="Serrano A."/>
            <person name="Linde D."/>
            <person name="Babiker R."/>
            <person name="Drula E."/>
            <person name="Ayuso-Fernandez I."/>
            <person name="Pacheco R."/>
            <person name="Padilla G."/>
            <person name="Ferreira P."/>
            <person name="Barriuso J."/>
            <person name="Kellner H."/>
            <person name="Castanera R."/>
            <person name="Alfaro M."/>
            <person name="Ramirez L."/>
            <person name="Pisabarro A.G."/>
            <person name="Kuo A."/>
            <person name="Tritt A."/>
            <person name="Lipzen A."/>
            <person name="He G."/>
            <person name="Yan M."/>
            <person name="Ng V."/>
            <person name="Cullen D."/>
            <person name="Martin F."/>
            <person name="Rosso M.-N."/>
            <person name="Henrissat B."/>
            <person name="Hibbett D."/>
            <person name="Martinez A.T."/>
            <person name="Grigoriev I.V."/>
        </authorList>
    </citation>
    <scope>NUCLEOTIDE SEQUENCE</scope>
    <source>
        <strain evidence="1">CBS 247.69</strain>
    </source>
</reference>
<keyword evidence="2" id="KW-1185">Reference proteome</keyword>